<dbReference type="EMBL" id="PUHQ01000008">
    <property type="protein sequence ID" value="KAG0665613.1"/>
    <property type="molecule type" value="Genomic_DNA"/>
</dbReference>
<name>A0A9P7B944_RHOMI</name>
<feature type="compositionally biased region" description="Gly residues" evidence="1">
    <location>
        <begin position="843"/>
        <end position="860"/>
    </location>
</feature>
<organism evidence="2 3">
    <name type="scientific">Rhodotorula mucilaginosa</name>
    <name type="common">Yeast</name>
    <name type="synonym">Rhodotorula rubra</name>
    <dbReference type="NCBI Taxonomy" id="5537"/>
    <lineage>
        <taxon>Eukaryota</taxon>
        <taxon>Fungi</taxon>
        <taxon>Dikarya</taxon>
        <taxon>Basidiomycota</taxon>
        <taxon>Pucciniomycotina</taxon>
        <taxon>Microbotryomycetes</taxon>
        <taxon>Sporidiobolales</taxon>
        <taxon>Sporidiobolaceae</taxon>
        <taxon>Rhodotorula</taxon>
    </lineage>
</organism>
<feature type="region of interest" description="Disordered" evidence="1">
    <location>
        <begin position="748"/>
        <end position="772"/>
    </location>
</feature>
<proteinExistence type="predicted"/>
<evidence type="ECO:0000313" key="3">
    <source>
        <dbReference type="Proteomes" id="UP000777482"/>
    </source>
</evidence>
<gene>
    <name evidence="2" type="ORF">C6P46_006396</name>
</gene>
<protein>
    <submittedName>
        <fullName evidence="2">Uncharacterized protein</fullName>
    </submittedName>
</protein>
<dbReference type="Proteomes" id="UP000777482">
    <property type="component" value="Unassembled WGS sequence"/>
</dbReference>
<comment type="caution">
    <text evidence="2">The sequence shown here is derived from an EMBL/GenBank/DDBJ whole genome shotgun (WGS) entry which is preliminary data.</text>
</comment>
<feature type="compositionally biased region" description="Polar residues" evidence="1">
    <location>
        <begin position="44"/>
        <end position="55"/>
    </location>
</feature>
<feature type="compositionally biased region" description="Basic and acidic residues" evidence="1">
    <location>
        <begin position="62"/>
        <end position="77"/>
    </location>
</feature>
<dbReference type="OrthoDB" id="2525845at2759"/>
<dbReference type="AlphaFoldDB" id="A0A9P7B944"/>
<keyword evidence="3" id="KW-1185">Reference proteome</keyword>
<sequence length="876" mass="94685">MLAAAAATRPATRTAAANALCSACCLNRIASTTHRSHTRTSSSPWLQSRRGQASYAQAGDAVHSDTADSTRSTEEENRAVDAMAELLDAMAEEQAAVATPTPTPTPRKQPAAITLEDILNPKHTSAPPEVADLRAFRPRRFTVPHAASPESHRLVYQKTWDRAYASLDRAFKKRQLMDFAGEDGLNVDLQDPRLRTRIPGKKPKHWKSKRLDQMSKRELIHTILVLDFDMTHPDTIPSTRLGPNTLESIPLSDRTLFLLLSPNSPTIPKLVRKLGVTVAYRRNPDSGVVSLIVRGSETSVAAAKAEVEAVEETCTTTEFTLPAPATTLRPEVYQAISKQAKAYLEPGSEATKLRASAIEEKALERTERHLNAAFAADAARKSTAVFASVPNNLDTLRYALFPCSPLQPTSPIMTGGTSHFARIKSLSIAPSASAIEDPAHRAQVELLEWSERMRIERTSRAGLYVPSSSSSPAAAASSLALKESSILRALRAPFESLRQEEEGLALLESKQVEIVARFGHVAWPLYRSQAPPVAVAAPQQQQGFGPAFAGQRSFDRVAQWVAQATEKVKSIFLAAPPNGLLAASDVLKPLPNATATPFSSLFSPMSGTPESDLVHRARLDEIAAGPRIESEVERRWTYRPVQADKKLALAERVEVAFGLVDTGSVPPLREMEVTKTEVKVVKENKVDLLVPTGSHDAQFTMSVTNVLEPEDYPLEFDTRALTFHGPVPIRIRVAGRAFLLDTDHYVRRTTLTPPPPQASAPSKASAAPPPPLIQERWHSLTRDGTRGVDVYQPVARGLVDEVRRAGTWRTGLEEVERRCAAATAASSSASGTLLAGGAHSAQPGGGGVGTLAGQADGSGGRHPLFARVSRPSSPLV</sequence>
<evidence type="ECO:0000313" key="2">
    <source>
        <dbReference type="EMBL" id="KAG0665613.1"/>
    </source>
</evidence>
<evidence type="ECO:0000256" key="1">
    <source>
        <dbReference type="SAM" id="MobiDB-lite"/>
    </source>
</evidence>
<feature type="compositionally biased region" description="Low complexity" evidence="1">
    <location>
        <begin position="32"/>
        <end position="43"/>
    </location>
</feature>
<feature type="region of interest" description="Disordered" evidence="1">
    <location>
        <begin position="832"/>
        <end position="876"/>
    </location>
</feature>
<accession>A0A9P7B944</accession>
<feature type="region of interest" description="Disordered" evidence="1">
    <location>
        <begin position="32"/>
        <end position="77"/>
    </location>
</feature>
<feature type="compositionally biased region" description="Low complexity" evidence="1">
    <location>
        <begin position="832"/>
        <end position="842"/>
    </location>
</feature>
<reference evidence="2 3" key="1">
    <citation type="submission" date="2020-11" db="EMBL/GenBank/DDBJ databases">
        <title>Kefir isolates.</title>
        <authorList>
            <person name="Marcisauskas S."/>
            <person name="Kim Y."/>
            <person name="Blasche S."/>
        </authorList>
    </citation>
    <scope>NUCLEOTIDE SEQUENCE [LARGE SCALE GENOMIC DNA]</scope>
    <source>
        <strain evidence="2 3">KR</strain>
    </source>
</reference>